<proteinExistence type="predicted"/>
<gene>
    <name evidence="1" type="ORF">S03H2_25150</name>
</gene>
<dbReference type="AlphaFoldDB" id="X1EE03"/>
<reference evidence="1" key="1">
    <citation type="journal article" date="2014" name="Front. Microbiol.">
        <title>High frequency of phylogenetically diverse reductive dehalogenase-homologous genes in deep subseafloor sedimentary metagenomes.</title>
        <authorList>
            <person name="Kawai M."/>
            <person name="Futagami T."/>
            <person name="Toyoda A."/>
            <person name="Takaki Y."/>
            <person name="Nishi S."/>
            <person name="Hori S."/>
            <person name="Arai W."/>
            <person name="Tsubouchi T."/>
            <person name="Morono Y."/>
            <person name="Uchiyama I."/>
            <person name="Ito T."/>
            <person name="Fujiyama A."/>
            <person name="Inagaki F."/>
            <person name="Takami H."/>
        </authorList>
    </citation>
    <scope>NUCLEOTIDE SEQUENCE</scope>
    <source>
        <strain evidence="1">Expedition CK06-06</strain>
    </source>
</reference>
<feature type="non-terminal residue" evidence="1">
    <location>
        <position position="1"/>
    </location>
</feature>
<accession>X1EE03</accession>
<dbReference type="EMBL" id="BARU01014152">
    <property type="protein sequence ID" value="GAH31501.1"/>
    <property type="molecule type" value="Genomic_DNA"/>
</dbReference>
<comment type="caution">
    <text evidence="1">The sequence shown here is derived from an EMBL/GenBank/DDBJ whole genome shotgun (WGS) entry which is preliminary data.</text>
</comment>
<protein>
    <submittedName>
        <fullName evidence="1">Uncharacterized protein</fullName>
    </submittedName>
</protein>
<sequence>FKFKDKVDIPELLKDLGFILDFHIKGYIRLIHLVKVWKYKPEYYSRL</sequence>
<organism evidence="1">
    <name type="scientific">marine sediment metagenome</name>
    <dbReference type="NCBI Taxonomy" id="412755"/>
    <lineage>
        <taxon>unclassified sequences</taxon>
        <taxon>metagenomes</taxon>
        <taxon>ecological metagenomes</taxon>
    </lineage>
</organism>
<name>X1EE03_9ZZZZ</name>
<evidence type="ECO:0000313" key="1">
    <source>
        <dbReference type="EMBL" id="GAH31501.1"/>
    </source>
</evidence>